<dbReference type="Gene3D" id="3.40.50.300">
    <property type="entry name" value="P-loop containing nucleotide triphosphate hydrolases"/>
    <property type="match status" value="1"/>
</dbReference>
<dbReference type="GeneID" id="67469878"/>
<sequence>MLSFAAKLSSFEIIKKKRKDFEQGSMRDFEIDTVPVVYIQRDKKNLYVGKSTDIYERFVAHISDEGKTFNEVIVIKSELFNESSIKHIETLLIEYLSADDKFNLLNKVRGQKIHSYNGIEDIQSMFKEIWNELIEERVASENLGEIHNKFIYKYSPFKELSANQIEVCKDIFNTMLTTSNSRHLITGDPGTGKTIVLTNILYALAYDNETGKAREGLNYEDIALVVPQNHSLNLYKSLMNKLGLQSITVLSPSQFIKQAKSRGTKYKYVFVDEAHRLKQYFGKQARDLKHLVTDNGYTTELELIETFAYHLTVVYDPYQTIRPADIDTDAFQRLTANYKRHPLHKQFRLKSGDQYLAWLRKYLQIANNVGVYQEGLLKGYDFKVMDSITELNNSIKSLNKEYELCRVVAGYSWKWVTQKDKNLYDIKDPITGNTFIWNSKVKDWINFKNSVEEIGCIHTTQGADLNYIGVILGAEIDCYYTEEENGDYDLNKAKIIVNPKEYKDRNGLPIKGTDLNNEELTSYIKRIYYVLLSRGINGCYVYAVNQNMQRYLKEIVKVSQ</sequence>
<dbReference type="InterPro" id="IPR035901">
    <property type="entry name" value="GIY-YIG_endonuc_sf"/>
</dbReference>
<dbReference type="Proteomes" id="UP000194143">
    <property type="component" value="Plasmid poh1"/>
</dbReference>
<protein>
    <recommendedName>
        <fullName evidence="1">Schlafen group 3-like DNA/RNA helicase domain-containing protein</fullName>
    </recommendedName>
</protein>
<keyword evidence="2" id="KW-0614">Plasmid</keyword>
<evidence type="ECO:0000313" key="3">
    <source>
        <dbReference type="Proteomes" id="UP000194143"/>
    </source>
</evidence>
<evidence type="ECO:0000313" key="2">
    <source>
        <dbReference type="EMBL" id="ARP61508.1"/>
    </source>
</evidence>
<dbReference type="CDD" id="cd10439">
    <property type="entry name" value="GIY-YIG_COG3410"/>
    <property type="match status" value="1"/>
</dbReference>
<gene>
    <name evidence="2" type="ORF">CAB88_31445</name>
</gene>
<geneLocation type="plasmid" evidence="2 3">
    <name>poh1</name>
</geneLocation>
<reference evidence="2 3" key="1">
    <citation type="submission" date="2017-04" db="EMBL/GenBank/DDBJ databases">
        <title>Complete Genome Sequence of Bacillus thuringiensis type Strain ATCC 10792.</title>
        <authorList>
            <person name="Oh D.-H."/>
            <person name="Park B.-J."/>
            <person name="Shuai W."/>
            <person name="Chelliah R."/>
        </authorList>
    </citation>
    <scope>NUCLEOTIDE SEQUENCE [LARGE SCALE GENOMIC DNA]</scope>
    <source>
        <strain evidence="2 3">ATCC 10792</strain>
        <plasmid evidence="2 3">poh1</plasmid>
    </source>
</reference>
<proteinExistence type="predicted"/>
<organism evidence="2 3">
    <name type="scientific">Bacillus thuringiensis</name>
    <dbReference type="NCBI Taxonomy" id="1428"/>
    <lineage>
        <taxon>Bacteria</taxon>
        <taxon>Bacillati</taxon>
        <taxon>Bacillota</taxon>
        <taxon>Bacilli</taxon>
        <taxon>Bacillales</taxon>
        <taxon>Bacillaceae</taxon>
        <taxon>Bacillus</taxon>
        <taxon>Bacillus cereus group</taxon>
    </lineage>
</organism>
<dbReference type="AlphaFoldDB" id="A0A1W6WY71"/>
<keyword evidence="3" id="KW-1185">Reference proteome</keyword>
<dbReference type="SUPFAM" id="SSF82771">
    <property type="entry name" value="GIY-YIG endonuclease"/>
    <property type="match status" value="1"/>
</dbReference>
<accession>A0A1W6WY71</accession>
<dbReference type="SUPFAM" id="SSF52540">
    <property type="entry name" value="P-loop containing nucleoside triphosphate hydrolases"/>
    <property type="match status" value="1"/>
</dbReference>
<feature type="domain" description="Schlafen group 3-like DNA/RNA helicase" evidence="1">
    <location>
        <begin position="184"/>
        <end position="544"/>
    </location>
</feature>
<evidence type="ECO:0000259" key="1">
    <source>
        <dbReference type="Pfam" id="PF09848"/>
    </source>
</evidence>
<dbReference type="InterPro" id="IPR018647">
    <property type="entry name" value="SLFN_3-like_DNA/RNA_helicase"/>
</dbReference>
<dbReference type="RefSeq" id="WP_000947885.1">
    <property type="nucleotide sequence ID" value="NZ_CP021062.1"/>
</dbReference>
<dbReference type="Pfam" id="PF09848">
    <property type="entry name" value="SLFN-g3_helicase"/>
    <property type="match status" value="1"/>
</dbReference>
<name>A0A1W6WY71_BACTU</name>
<dbReference type="InterPro" id="IPR027417">
    <property type="entry name" value="P-loop_NTPase"/>
</dbReference>
<dbReference type="EMBL" id="CP021062">
    <property type="protein sequence ID" value="ARP61508.1"/>
    <property type="molecule type" value="Genomic_DNA"/>
</dbReference>